<dbReference type="InterPro" id="IPR025659">
    <property type="entry name" value="Tubby-like_C"/>
</dbReference>
<dbReference type="SUPFAM" id="SSF54518">
    <property type="entry name" value="Tubby C-terminal domain-like"/>
    <property type="match status" value="1"/>
</dbReference>
<reference evidence="2 3" key="1">
    <citation type="submission" date="2016-11" db="EMBL/GenBank/DDBJ databases">
        <authorList>
            <person name="Jaros S."/>
            <person name="Januszkiewicz K."/>
            <person name="Wedrychowicz H."/>
        </authorList>
    </citation>
    <scope>NUCLEOTIDE SEQUENCE [LARGE SCALE GENOMIC DNA]</scope>
    <source>
        <strain evidence="2 3">DSM 3089</strain>
    </source>
</reference>
<comment type="similarity">
    <text evidence="1">Belongs to the LOR family.</text>
</comment>
<dbReference type="PANTHER" id="PTHR31087:SF161">
    <property type="entry name" value="TUBBY C 2 FAMILY PROTEIN"/>
    <property type="match status" value="1"/>
</dbReference>
<dbReference type="Proteomes" id="UP000184526">
    <property type="component" value="Unassembled WGS sequence"/>
</dbReference>
<organism evidence="2 3">
    <name type="scientific">Clostridium collagenovorans DSM 3089</name>
    <dbReference type="NCBI Taxonomy" id="1121306"/>
    <lineage>
        <taxon>Bacteria</taxon>
        <taxon>Bacillati</taxon>
        <taxon>Bacillota</taxon>
        <taxon>Clostridia</taxon>
        <taxon>Eubacteriales</taxon>
        <taxon>Clostridiaceae</taxon>
        <taxon>Clostridium</taxon>
    </lineage>
</organism>
<dbReference type="EMBL" id="FQXP01000005">
    <property type="protein sequence ID" value="SHH81050.1"/>
    <property type="molecule type" value="Genomic_DNA"/>
</dbReference>
<dbReference type="Pfam" id="PF04525">
    <property type="entry name" value="LOR"/>
    <property type="match status" value="1"/>
</dbReference>
<dbReference type="STRING" id="1121306.SAMN02745196_01474"/>
<dbReference type="InterPro" id="IPR007612">
    <property type="entry name" value="LOR"/>
</dbReference>
<sequence>MRYLVKQKLFTFRDSFYIKSEFGQDIFQVKGQMFSIGNKLYLCDMYGEELIYIEQKLFKFLPAYELYRGEGLTAKVQKEFSFFKPKFNIDSVMGNFTLEGDWFDYNFSIKRNGYTVATISKQMFSFSDTYMVDVDDNEDQPFIMALVIVIDQVLHDNSNN</sequence>
<keyword evidence="3" id="KW-1185">Reference proteome</keyword>
<protein>
    <submittedName>
        <fullName evidence="2">Uncharacterized protein YxjI</fullName>
    </submittedName>
</protein>
<name>A0A1M5W0U6_9CLOT</name>
<accession>A0A1M5W0U6</accession>
<evidence type="ECO:0000313" key="2">
    <source>
        <dbReference type="EMBL" id="SHH81050.1"/>
    </source>
</evidence>
<proteinExistence type="inferred from homology"/>
<dbReference type="InterPro" id="IPR038595">
    <property type="entry name" value="LOR_sf"/>
</dbReference>
<dbReference type="PANTHER" id="PTHR31087">
    <property type="match status" value="1"/>
</dbReference>
<dbReference type="Gene3D" id="2.40.160.200">
    <property type="entry name" value="LURP1-related"/>
    <property type="match status" value="1"/>
</dbReference>
<dbReference type="AlphaFoldDB" id="A0A1M5W0U6"/>
<gene>
    <name evidence="2" type="ORF">SAMN02745196_01474</name>
</gene>
<evidence type="ECO:0000256" key="1">
    <source>
        <dbReference type="ARBA" id="ARBA00005437"/>
    </source>
</evidence>
<evidence type="ECO:0000313" key="3">
    <source>
        <dbReference type="Proteomes" id="UP000184526"/>
    </source>
</evidence>